<dbReference type="Proteomes" id="UP000199564">
    <property type="component" value="Unassembled WGS sequence"/>
</dbReference>
<sequence>MINPFGGFAYRMKKFNKKILVIDIGGSNVKILATGQPERIKIPSGADFTPEQMIPLVREHAANWKYDVITIGFPGVVKHNKIVNEPVNMGSGWAGFDFQEAFGCPLKIINDAAMQALGSFEGKKLLFLGLGTGLGTAMVLNKTIIPIEGGHLPYKKTTFESYIGKPYLFKNGQKRWEKHVHKAVEIFSDAFQPEDIVLGGGNSKLLNEVPEGCRLGTNQNAFKGGFRIWEEDFFI</sequence>
<evidence type="ECO:0000313" key="2">
    <source>
        <dbReference type="EMBL" id="SFN88930.1"/>
    </source>
</evidence>
<evidence type="ECO:0000256" key="1">
    <source>
        <dbReference type="ARBA" id="ARBA00006479"/>
    </source>
</evidence>
<comment type="similarity">
    <text evidence="1">Belongs to the ROK (NagC/XylR) family.</text>
</comment>
<gene>
    <name evidence="2" type="ORF">SAMN04488519_102343</name>
</gene>
<protein>
    <submittedName>
        <fullName evidence="2">Polyphosphate glucokinase</fullName>
    </submittedName>
</protein>
<keyword evidence="2" id="KW-0418">Kinase</keyword>
<dbReference type="Pfam" id="PF00480">
    <property type="entry name" value="ROK"/>
    <property type="match status" value="1"/>
</dbReference>
<keyword evidence="3" id="KW-1185">Reference proteome</keyword>
<dbReference type="InterPro" id="IPR043129">
    <property type="entry name" value="ATPase_NBD"/>
</dbReference>
<reference evidence="3" key="1">
    <citation type="submission" date="2016-10" db="EMBL/GenBank/DDBJ databases">
        <authorList>
            <person name="Varghese N."/>
            <person name="Submissions S."/>
        </authorList>
    </citation>
    <scope>NUCLEOTIDE SEQUENCE [LARGE SCALE GENOMIC DNA]</scope>
    <source>
        <strain evidence="3">DSM 15282</strain>
    </source>
</reference>
<dbReference type="STRING" id="226506.SAMN04488519_102343"/>
<organism evidence="2 3">
    <name type="scientific">Algoriphagus ornithinivorans</name>
    <dbReference type="NCBI Taxonomy" id="226506"/>
    <lineage>
        <taxon>Bacteria</taxon>
        <taxon>Pseudomonadati</taxon>
        <taxon>Bacteroidota</taxon>
        <taxon>Cytophagia</taxon>
        <taxon>Cytophagales</taxon>
        <taxon>Cyclobacteriaceae</taxon>
        <taxon>Algoriphagus</taxon>
    </lineage>
</organism>
<dbReference type="InterPro" id="IPR000600">
    <property type="entry name" value="ROK"/>
</dbReference>
<dbReference type="EMBL" id="FOVW01000002">
    <property type="protein sequence ID" value="SFN88930.1"/>
    <property type="molecule type" value="Genomic_DNA"/>
</dbReference>
<dbReference type="SUPFAM" id="SSF53067">
    <property type="entry name" value="Actin-like ATPase domain"/>
    <property type="match status" value="1"/>
</dbReference>
<dbReference type="PANTHER" id="PTHR18964">
    <property type="entry name" value="ROK (REPRESSOR, ORF, KINASE) FAMILY"/>
    <property type="match status" value="1"/>
</dbReference>
<name>A0A1I5CPJ5_9BACT</name>
<evidence type="ECO:0000313" key="3">
    <source>
        <dbReference type="Proteomes" id="UP000199564"/>
    </source>
</evidence>
<keyword evidence="2" id="KW-0808">Transferase</keyword>
<proteinExistence type="inferred from homology"/>
<dbReference type="PANTHER" id="PTHR18964:SF149">
    <property type="entry name" value="BIFUNCTIONAL UDP-N-ACETYLGLUCOSAMINE 2-EPIMERASE_N-ACETYLMANNOSAMINE KINASE"/>
    <property type="match status" value="1"/>
</dbReference>
<dbReference type="AlphaFoldDB" id="A0A1I5CPJ5"/>
<accession>A0A1I5CPJ5</accession>
<dbReference type="Gene3D" id="3.30.420.40">
    <property type="match status" value="2"/>
</dbReference>
<dbReference type="GO" id="GO:0016301">
    <property type="term" value="F:kinase activity"/>
    <property type="evidence" value="ECO:0007669"/>
    <property type="project" value="UniProtKB-KW"/>
</dbReference>